<dbReference type="OrthoDB" id="3796409at2759"/>
<dbReference type="PANTHER" id="PTHR37540">
    <property type="entry name" value="TRANSCRIPTION FACTOR (ACR-2), PUTATIVE-RELATED-RELATED"/>
    <property type="match status" value="1"/>
</dbReference>
<dbReference type="PANTHER" id="PTHR37540:SF5">
    <property type="entry name" value="TRANSCRIPTION FACTOR DOMAIN-CONTAINING PROTEIN"/>
    <property type="match status" value="1"/>
</dbReference>
<gene>
    <name evidence="1" type="ORF">CC86DRAFT_6477</name>
</gene>
<protein>
    <submittedName>
        <fullName evidence="1">Uncharacterized protein</fullName>
    </submittedName>
</protein>
<dbReference type="Proteomes" id="UP000799424">
    <property type="component" value="Unassembled WGS sequence"/>
</dbReference>
<name>A0A6A7AKS4_9PLEO</name>
<sequence length="421" mass="47194">MATYNTPLMLSVLKGCPEEIPCSDDKYADDSSKSLLDFSRENTVLGNMARSRVTFMLWLYATVTIRDGMKGSVHTEEVQWFYNKALKLMQETLKKEAEAGQYSDHLLNALSCITAAASFAGMFNTAVLHRDATIRVLRIRGDGDVLKGLQSAPAWTSKALQWCEMMVATQLAETPQMPYYHATTSKPLPDNVVYEAEQLTAATLSNLPCVSEPIQYIIRLLHQIGVAYAKRTAGTKVDSYIIEPLYDALYALLQMQEAHKKTGILSDAEHLLVETFQLYFWTGVRLLPPATRLCDLLVSRVMKALLPLLLNTLPEEAENFCQTARGYAVDTSIDEERVLKTLNHPSTTNNLIAWSLALGTVATMPLNRPEYMWFKGHFQSYLQAMGLDQDEEGYYALLKMFPTTDGLGWIGLKKLFGTLQT</sequence>
<accession>A0A6A7AKS4</accession>
<evidence type="ECO:0000313" key="1">
    <source>
        <dbReference type="EMBL" id="KAF2833205.1"/>
    </source>
</evidence>
<organism evidence="1 2">
    <name type="scientific">Ophiobolus disseminans</name>
    <dbReference type="NCBI Taxonomy" id="1469910"/>
    <lineage>
        <taxon>Eukaryota</taxon>
        <taxon>Fungi</taxon>
        <taxon>Dikarya</taxon>
        <taxon>Ascomycota</taxon>
        <taxon>Pezizomycotina</taxon>
        <taxon>Dothideomycetes</taxon>
        <taxon>Pleosporomycetidae</taxon>
        <taxon>Pleosporales</taxon>
        <taxon>Pleosporineae</taxon>
        <taxon>Phaeosphaeriaceae</taxon>
        <taxon>Ophiobolus</taxon>
    </lineage>
</organism>
<evidence type="ECO:0000313" key="2">
    <source>
        <dbReference type="Proteomes" id="UP000799424"/>
    </source>
</evidence>
<dbReference type="EMBL" id="MU006216">
    <property type="protein sequence ID" value="KAF2833205.1"/>
    <property type="molecule type" value="Genomic_DNA"/>
</dbReference>
<keyword evidence="2" id="KW-1185">Reference proteome</keyword>
<proteinExistence type="predicted"/>
<dbReference type="AlphaFoldDB" id="A0A6A7AKS4"/>
<reference evidence="1" key="1">
    <citation type="journal article" date="2020" name="Stud. Mycol.">
        <title>101 Dothideomycetes genomes: a test case for predicting lifestyles and emergence of pathogens.</title>
        <authorList>
            <person name="Haridas S."/>
            <person name="Albert R."/>
            <person name="Binder M."/>
            <person name="Bloem J."/>
            <person name="Labutti K."/>
            <person name="Salamov A."/>
            <person name="Andreopoulos B."/>
            <person name="Baker S."/>
            <person name="Barry K."/>
            <person name="Bills G."/>
            <person name="Bluhm B."/>
            <person name="Cannon C."/>
            <person name="Castanera R."/>
            <person name="Culley D."/>
            <person name="Daum C."/>
            <person name="Ezra D."/>
            <person name="Gonzalez J."/>
            <person name="Henrissat B."/>
            <person name="Kuo A."/>
            <person name="Liang C."/>
            <person name="Lipzen A."/>
            <person name="Lutzoni F."/>
            <person name="Magnuson J."/>
            <person name="Mondo S."/>
            <person name="Nolan M."/>
            <person name="Ohm R."/>
            <person name="Pangilinan J."/>
            <person name="Park H.-J."/>
            <person name="Ramirez L."/>
            <person name="Alfaro M."/>
            <person name="Sun H."/>
            <person name="Tritt A."/>
            <person name="Yoshinaga Y."/>
            <person name="Zwiers L.-H."/>
            <person name="Turgeon B."/>
            <person name="Goodwin S."/>
            <person name="Spatafora J."/>
            <person name="Crous P."/>
            <person name="Grigoriev I."/>
        </authorList>
    </citation>
    <scope>NUCLEOTIDE SEQUENCE</scope>
    <source>
        <strain evidence="1">CBS 113818</strain>
    </source>
</reference>